<dbReference type="EMBL" id="CACSII010000020">
    <property type="protein sequence ID" value="CAA0120058.1"/>
    <property type="molecule type" value="Genomic_DNA"/>
</dbReference>
<feature type="transmembrane region" description="Helical" evidence="1">
    <location>
        <begin position="28"/>
        <end position="47"/>
    </location>
</feature>
<gene>
    <name evidence="2" type="ORF">DPBNPPHM_02545</name>
</gene>
<evidence type="ECO:0000313" key="2">
    <source>
        <dbReference type="EMBL" id="CAA0120058.1"/>
    </source>
</evidence>
<name>A0A5S9QSB3_9GAMM</name>
<reference evidence="2 3" key="1">
    <citation type="submission" date="2019-11" db="EMBL/GenBank/DDBJ databases">
        <authorList>
            <person name="Holert J."/>
        </authorList>
    </citation>
    <scope>NUCLEOTIDE SEQUENCE [LARGE SCALE GENOMIC DNA]</scope>
    <source>
        <strain evidence="2">BC5_2</strain>
    </source>
</reference>
<keyword evidence="1" id="KW-0472">Membrane</keyword>
<sequence>MDINDLSLALVSVGGIWLAWYVLRKPLFWYMFFSLCFITSLVSFLASLINLQIIFAVGSLIFMVLTSMGYQFSKAIFEDDIAAKRVIEKQAGQ</sequence>
<evidence type="ECO:0000313" key="3">
    <source>
        <dbReference type="Proteomes" id="UP000434580"/>
    </source>
</evidence>
<dbReference type="Proteomes" id="UP000434580">
    <property type="component" value="Unassembled WGS sequence"/>
</dbReference>
<protein>
    <submittedName>
        <fullName evidence="2">Uncharacterized protein</fullName>
    </submittedName>
</protein>
<keyword evidence="1" id="KW-1133">Transmembrane helix</keyword>
<proteinExistence type="predicted"/>
<feature type="transmembrane region" description="Helical" evidence="1">
    <location>
        <begin position="53"/>
        <end position="72"/>
    </location>
</feature>
<accession>A0A5S9QSB3</accession>
<evidence type="ECO:0000256" key="1">
    <source>
        <dbReference type="SAM" id="Phobius"/>
    </source>
</evidence>
<keyword evidence="1" id="KW-0812">Transmembrane</keyword>
<feature type="transmembrane region" description="Helical" evidence="1">
    <location>
        <begin position="6"/>
        <end position="23"/>
    </location>
</feature>
<organism evidence="2 3">
    <name type="scientific">BD1-7 clade bacterium</name>
    <dbReference type="NCBI Taxonomy" id="2029982"/>
    <lineage>
        <taxon>Bacteria</taxon>
        <taxon>Pseudomonadati</taxon>
        <taxon>Pseudomonadota</taxon>
        <taxon>Gammaproteobacteria</taxon>
        <taxon>Cellvibrionales</taxon>
        <taxon>Spongiibacteraceae</taxon>
        <taxon>BD1-7 clade</taxon>
    </lineage>
</organism>
<dbReference type="AlphaFoldDB" id="A0A5S9QSB3"/>